<sequence>MATQGPNAEFASERRRELLTTLKELVDIEMPQGLWLGDLERLERNIDLAKKTSVETFIGDFSDIITKWAQRNGPNSRSGSKSSSPSPRPSPSQSSSRLHRSAVERYTRSRIEAAEGTANQPTSEPVTPPAKRQRRDSDNRSRAATMKCRFRDGDRCVVTKSLHPVDAAHIFPYSLQESWKLDNPNNNFWTLLKTFWTEDHVNTWLAAAFPNGTTEVVENLICFAPTIHRWHSKGLFGLQPIHQSEDKKRLTVKFYWFPVRRRAENIDLLDTPSIPDDLAGINMDYKAWNVHTEEKIVSGAEIVLETSDPENIPLPSWDLLDMQWNLQRLTALSGAADVFLDAIDDDDCSGIGWEEDLSCGQSDDDSIRFHDDIVSSDQDVEPLSLSPQALKVGKMMDVPIDTSIHSQSLA</sequence>
<accession>C5G0R2</accession>
<dbReference type="VEuPathDB" id="FungiDB:MCYG_08534"/>
<protein>
    <recommendedName>
        <fullName evidence="2">HNH nuclease domain-containing protein</fullName>
    </recommendedName>
</protein>
<feature type="region of interest" description="Disordered" evidence="1">
    <location>
        <begin position="70"/>
        <end position="145"/>
    </location>
</feature>
<dbReference type="GeneID" id="9224019"/>
<proteinExistence type="predicted"/>
<feature type="domain" description="HNH nuclease" evidence="2">
    <location>
        <begin position="156"/>
        <end position="238"/>
    </location>
</feature>
<dbReference type="InterPro" id="IPR003615">
    <property type="entry name" value="HNH_nuc"/>
</dbReference>
<keyword evidence="4" id="KW-1185">Reference proteome</keyword>
<organism evidence="3 4">
    <name type="scientific">Arthroderma otae (strain ATCC MYA-4605 / CBS 113480)</name>
    <name type="common">Microsporum canis</name>
    <dbReference type="NCBI Taxonomy" id="554155"/>
    <lineage>
        <taxon>Eukaryota</taxon>
        <taxon>Fungi</taxon>
        <taxon>Dikarya</taxon>
        <taxon>Ascomycota</taxon>
        <taxon>Pezizomycotina</taxon>
        <taxon>Eurotiomycetes</taxon>
        <taxon>Eurotiomycetidae</taxon>
        <taxon>Onygenales</taxon>
        <taxon>Arthrodermataceae</taxon>
        <taxon>Microsporum</taxon>
    </lineage>
</organism>
<dbReference type="Pfam" id="PF13391">
    <property type="entry name" value="HNH_2"/>
    <property type="match status" value="1"/>
</dbReference>
<dbReference type="OrthoDB" id="5416097at2759"/>
<evidence type="ECO:0000259" key="2">
    <source>
        <dbReference type="Pfam" id="PF13391"/>
    </source>
</evidence>
<dbReference type="Proteomes" id="UP000002035">
    <property type="component" value="Unassembled WGS sequence"/>
</dbReference>
<dbReference type="AlphaFoldDB" id="C5G0R2"/>
<evidence type="ECO:0000256" key="1">
    <source>
        <dbReference type="SAM" id="MobiDB-lite"/>
    </source>
</evidence>
<dbReference type="OMA" id="PTIHRWH"/>
<dbReference type="HOGENOM" id="CLU_039755_3_0_1"/>
<name>C5G0R2_ARTOC</name>
<dbReference type="RefSeq" id="XP_002842703.1">
    <property type="nucleotide sequence ID" value="XM_002842657.1"/>
</dbReference>
<feature type="compositionally biased region" description="Low complexity" evidence="1">
    <location>
        <begin position="76"/>
        <end position="96"/>
    </location>
</feature>
<dbReference type="eggNOG" id="ENOG502S620">
    <property type="taxonomic scope" value="Eukaryota"/>
</dbReference>
<reference evidence="4" key="1">
    <citation type="journal article" date="2012" name="MBio">
        <title>Comparative genome analysis of Trichophyton rubrum and related dermatophytes reveals candidate genes involved in infection.</title>
        <authorList>
            <person name="Martinez D.A."/>
            <person name="Oliver B.G."/>
            <person name="Graeser Y."/>
            <person name="Goldberg J.M."/>
            <person name="Li W."/>
            <person name="Martinez-Rossi N.M."/>
            <person name="Monod M."/>
            <person name="Shelest E."/>
            <person name="Barton R.C."/>
            <person name="Birch E."/>
            <person name="Brakhage A.A."/>
            <person name="Chen Z."/>
            <person name="Gurr S.J."/>
            <person name="Heiman D."/>
            <person name="Heitman J."/>
            <person name="Kosti I."/>
            <person name="Rossi A."/>
            <person name="Saif S."/>
            <person name="Samalova M."/>
            <person name="Saunders C.W."/>
            <person name="Shea T."/>
            <person name="Summerbell R.C."/>
            <person name="Xu J."/>
            <person name="Young S."/>
            <person name="Zeng Q."/>
            <person name="Birren B.W."/>
            <person name="Cuomo C.A."/>
            <person name="White T.C."/>
        </authorList>
    </citation>
    <scope>NUCLEOTIDE SEQUENCE [LARGE SCALE GENOMIC DNA]</scope>
    <source>
        <strain evidence="4">ATCC MYA-4605 / CBS 113480</strain>
    </source>
</reference>
<gene>
    <name evidence="3" type="ORF">MCYG_08534</name>
</gene>
<evidence type="ECO:0000313" key="3">
    <source>
        <dbReference type="EMBL" id="EEQ35715.1"/>
    </source>
</evidence>
<evidence type="ECO:0000313" key="4">
    <source>
        <dbReference type="Proteomes" id="UP000002035"/>
    </source>
</evidence>
<dbReference type="EMBL" id="DS995709">
    <property type="protein sequence ID" value="EEQ35715.1"/>
    <property type="molecule type" value="Genomic_DNA"/>
</dbReference>
<feature type="compositionally biased region" description="Basic and acidic residues" evidence="1">
    <location>
        <begin position="101"/>
        <end position="113"/>
    </location>
</feature>